<dbReference type="EMBL" id="JBHRXZ010000003">
    <property type="protein sequence ID" value="MFC3606587.1"/>
    <property type="molecule type" value="Genomic_DNA"/>
</dbReference>
<proteinExistence type="inferred from homology"/>
<dbReference type="Pfam" id="PF07963">
    <property type="entry name" value="N_methyl"/>
    <property type="match status" value="1"/>
</dbReference>
<evidence type="ECO:0000256" key="2">
    <source>
        <dbReference type="ARBA" id="ARBA00022481"/>
    </source>
</evidence>
<dbReference type="PANTHER" id="PTHR30093">
    <property type="entry name" value="GENERAL SECRETION PATHWAY PROTEIN G"/>
    <property type="match status" value="1"/>
</dbReference>
<dbReference type="RefSeq" id="WP_386360759.1">
    <property type="nucleotide sequence ID" value="NZ_JBHRXZ010000003.1"/>
</dbReference>
<dbReference type="InterPro" id="IPR012902">
    <property type="entry name" value="N_methyl_site"/>
</dbReference>
<feature type="region of interest" description="Disordered" evidence="3">
    <location>
        <begin position="117"/>
        <end position="136"/>
    </location>
</feature>
<protein>
    <submittedName>
        <fullName evidence="5">Type IV pilin protein</fullName>
    </submittedName>
</protein>
<name>A0ABV7T219_9GAMM</name>
<dbReference type="Pfam" id="PF16732">
    <property type="entry name" value="ComP_DUS"/>
    <property type="match status" value="1"/>
</dbReference>
<organism evidence="5 6">
    <name type="scientific">Stutzerimonas tarimensis</name>
    <dbReference type="NCBI Taxonomy" id="1507735"/>
    <lineage>
        <taxon>Bacteria</taxon>
        <taxon>Pseudomonadati</taxon>
        <taxon>Pseudomonadota</taxon>
        <taxon>Gammaproteobacteria</taxon>
        <taxon>Pseudomonadales</taxon>
        <taxon>Pseudomonadaceae</taxon>
        <taxon>Stutzerimonas</taxon>
    </lineage>
</organism>
<dbReference type="PRINTS" id="PR00813">
    <property type="entry name" value="BCTERIALGSPG"/>
</dbReference>
<dbReference type="PANTHER" id="PTHR30093:SF34">
    <property type="entry name" value="PREPILIN PEPTIDASE-DEPENDENT PROTEIN D"/>
    <property type="match status" value="1"/>
</dbReference>
<keyword evidence="2" id="KW-0488">Methylation</keyword>
<sequence length="136" mass="14383">MRRNRGFTLIEMLIAIVIVGILAGIALPAYQNYVKRGHASAAAADLSALSTAVENHFQRTLSYPATQANTSAVQAAFPTWRAGSGEFGFQYTRNSDTTYTLEATGTGTMTGCNLSLTSTNSRSPSSSDSACGGFSW</sequence>
<evidence type="ECO:0000256" key="1">
    <source>
        <dbReference type="ARBA" id="ARBA00005233"/>
    </source>
</evidence>
<dbReference type="InterPro" id="IPR045584">
    <property type="entry name" value="Pilin-like"/>
</dbReference>
<keyword evidence="6" id="KW-1185">Reference proteome</keyword>
<evidence type="ECO:0000313" key="6">
    <source>
        <dbReference type="Proteomes" id="UP001595630"/>
    </source>
</evidence>
<dbReference type="InterPro" id="IPR031982">
    <property type="entry name" value="PilE-like"/>
</dbReference>
<evidence type="ECO:0000313" key="5">
    <source>
        <dbReference type="EMBL" id="MFC3606587.1"/>
    </source>
</evidence>
<dbReference type="NCBIfam" id="TIGR02532">
    <property type="entry name" value="IV_pilin_GFxxxE"/>
    <property type="match status" value="1"/>
</dbReference>
<keyword evidence="4" id="KW-1133">Transmembrane helix</keyword>
<dbReference type="Proteomes" id="UP001595630">
    <property type="component" value="Unassembled WGS sequence"/>
</dbReference>
<gene>
    <name evidence="5" type="ORF">ACFOMF_02145</name>
</gene>
<comment type="similarity">
    <text evidence="1">Belongs to the N-Me-Phe pilin family.</text>
</comment>
<keyword evidence="4" id="KW-0472">Membrane</keyword>
<dbReference type="SUPFAM" id="SSF54523">
    <property type="entry name" value="Pili subunits"/>
    <property type="match status" value="1"/>
</dbReference>
<keyword evidence="4" id="KW-0812">Transmembrane</keyword>
<evidence type="ECO:0000256" key="3">
    <source>
        <dbReference type="SAM" id="MobiDB-lite"/>
    </source>
</evidence>
<reference evidence="6" key="1">
    <citation type="journal article" date="2019" name="Int. J. Syst. Evol. Microbiol.">
        <title>The Global Catalogue of Microorganisms (GCM) 10K type strain sequencing project: providing services to taxonomists for standard genome sequencing and annotation.</title>
        <authorList>
            <consortium name="The Broad Institute Genomics Platform"/>
            <consortium name="The Broad Institute Genome Sequencing Center for Infectious Disease"/>
            <person name="Wu L."/>
            <person name="Ma J."/>
        </authorList>
    </citation>
    <scope>NUCLEOTIDE SEQUENCE [LARGE SCALE GENOMIC DNA]</scope>
    <source>
        <strain evidence="6">KCTC 42447</strain>
    </source>
</reference>
<dbReference type="PROSITE" id="PS00409">
    <property type="entry name" value="PROKAR_NTER_METHYL"/>
    <property type="match status" value="1"/>
</dbReference>
<feature type="transmembrane region" description="Helical" evidence="4">
    <location>
        <begin position="12"/>
        <end position="30"/>
    </location>
</feature>
<evidence type="ECO:0000256" key="4">
    <source>
        <dbReference type="SAM" id="Phobius"/>
    </source>
</evidence>
<dbReference type="InterPro" id="IPR000983">
    <property type="entry name" value="Bac_GSPG_pilin"/>
</dbReference>
<dbReference type="Gene3D" id="3.30.700.10">
    <property type="entry name" value="Glycoprotein, Type 4 Pilin"/>
    <property type="match status" value="1"/>
</dbReference>
<feature type="compositionally biased region" description="Low complexity" evidence="3">
    <location>
        <begin position="117"/>
        <end position="129"/>
    </location>
</feature>
<comment type="caution">
    <text evidence="5">The sequence shown here is derived from an EMBL/GenBank/DDBJ whole genome shotgun (WGS) entry which is preliminary data.</text>
</comment>
<accession>A0ABV7T219</accession>